<keyword evidence="8" id="KW-1185">Reference proteome</keyword>
<feature type="domain" description="Glycosyl hydrolase family 32 N-terminal" evidence="6">
    <location>
        <begin position="42"/>
        <end position="90"/>
    </location>
</feature>
<comment type="caution">
    <text evidence="7">The sequence shown here is derived from an EMBL/GenBank/DDBJ whole genome shotgun (WGS) entry which is preliminary data.</text>
</comment>
<evidence type="ECO:0000259" key="6">
    <source>
        <dbReference type="Pfam" id="PF00251"/>
    </source>
</evidence>
<dbReference type="PANTHER" id="PTHR42800">
    <property type="entry name" value="EXOINULINASE INUD (AFU_ORTHOLOGUE AFUA_5G00480)"/>
    <property type="match status" value="1"/>
</dbReference>
<dbReference type="Gene3D" id="2.115.10.20">
    <property type="entry name" value="Glycosyl hydrolase domain, family 43"/>
    <property type="match status" value="1"/>
</dbReference>
<sequence>MTSTTSITTMTPSTTLSMTTTSTSTTTRPSASPPVDFCPVFHFVPDQNWMNEPSSLIKSGPTWHLFFQHNRTVNFWGNLSWGYATSTDLIS</sequence>
<dbReference type="InterPro" id="IPR013148">
    <property type="entry name" value="Glyco_hydro_32_N"/>
</dbReference>
<evidence type="ECO:0000256" key="5">
    <source>
        <dbReference type="SAM" id="MobiDB-lite"/>
    </source>
</evidence>
<keyword evidence="4" id="KW-0326">Glycosidase</keyword>
<dbReference type="GO" id="GO:0016787">
    <property type="term" value="F:hydrolase activity"/>
    <property type="evidence" value="ECO:0007669"/>
    <property type="project" value="UniProtKB-KW"/>
</dbReference>
<keyword evidence="2" id="KW-0732">Signal</keyword>
<evidence type="ECO:0000256" key="3">
    <source>
        <dbReference type="ARBA" id="ARBA00022801"/>
    </source>
</evidence>
<dbReference type="PANTHER" id="PTHR42800:SF1">
    <property type="entry name" value="EXOINULINASE INUD (AFU_ORTHOLOGUE AFUA_5G00480)"/>
    <property type="match status" value="1"/>
</dbReference>
<evidence type="ECO:0000313" key="7">
    <source>
        <dbReference type="EMBL" id="KAL2851081.1"/>
    </source>
</evidence>
<evidence type="ECO:0000256" key="4">
    <source>
        <dbReference type="ARBA" id="ARBA00023295"/>
    </source>
</evidence>
<accession>A0ABR4KFU6</accession>
<keyword evidence="3 7" id="KW-0378">Hydrolase</keyword>
<gene>
    <name evidence="7" type="ORF">BJY01DRAFT_209459</name>
</gene>
<evidence type="ECO:0000313" key="8">
    <source>
        <dbReference type="Proteomes" id="UP001610446"/>
    </source>
</evidence>
<reference evidence="7 8" key="1">
    <citation type="submission" date="2024-07" db="EMBL/GenBank/DDBJ databases">
        <title>Section-level genome sequencing and comparative genomics of Aspergillus sections Usti and Cavernicolus.</title>
        <authorList>
            <consortium name="Lawrence Berkeley National Laboratory"/>
            <person name="Nybo J.L."/>
            <person name="Vesth T.C."/>
            <person name="Theobald S."/>
            <person name="Frisvad J.C."/>
            <person name="Larsen T.O."/>
            <person name="Kjaerboelling I."/>
            <person name="Rothschild-Mancinelli K."/>
            <person name="Lyhne E.K."/>
            <person name="Kogle M.E."/>
            <person name="Barry K."/>
            <person name="Clum A."/>
            <person name="Na H."/>
            <person name="Ledsgaard L."/>
            <person name="Lin J."/>
            <person name="Lipzen A."/>
            <person name="Kuo A."/>
            <person name="Riley R."/>
            <person name="Mondo S."/>
            <person name="Labutti K."/>
            <person name="Haridas S."/>
            <person name="Pangalinan J."/>
            <person name="Salamov A.A."/>
            <person name="Simmons B.A."/>
            <person name="Magnuson J.K."/>
            <person name="Chen J."/>
            <person name="Drula E."/>
            <person name="Henrissat B."/>
            <person name="Wiebenga A."/>
            <person name="Lubbers R.J."/>
            <person name="Gomes A.C."/>
            <person name="Makela M.R."/>
            <person name="Stajich J."/>
            <person name="Grigoriev I.V."/>
            <person name="Mortensen U.H."/>
            <person name="De Vries R.P."/>
            <person name="Baker S.E."/>
            <person name="Andersen M.R."/>
        </authorList>
    </citation>
    <scope>NUCLEOTIDE SEQUENCE [LARGE SCALE GENOMIC DNA]</scope>
    <source>
        <strain evidence="7 8">CBS 123904</strain>
    </source>
</reference>
<feature type="region of interest" description="Disordered" evidence="5">
    <location>
        <begin position="1"/>
        <end position="33"/>
    </location>
</feature>
<dbReference type="SUPFAM" id="SSF75005">
    <property type="entry name" value="Arabinanase/levansucrase/invertase"/>
    <property type="match status" value="1"/>
</dbReference>
<proteinExistence type="inferred from homology"/>
<comment type="similarity">
    <text evidence="1">Belongs to the glycosyl hydrolase 32 family.</text>
</comment>
<protein>
    <submittedName>
        <fullName evidence="7">Glycosyl hydrolase</fullName>
    </submittedName>
</protein>
<organism evidence="7 8">
    <name type="scientific">Aspergillus pseudoustus</name>
    <dbReference type="NCBI Taxonomy" id="1810923"/>
    <lineage>
        <taxon>Eukaryota</taxon>
        <taxon>Fungi</taxon>
        <taxon>Dikarya</taxon>
        <taxon>Ascomycota</taxon>
        <taxon>Pezizomycotina</taxon>
        <taxon>Eurotiomycetes</taxon>
        <taxon>Eurotiomycetidae</taxon>
        <taxon>Eurotiales</taxon>
        <taxon>Aspergillaceae</taxon>
        <taxon>Aspergillus</taxon>
        <taxon>Aspergillus subgen. Nidulantes</taxon>
    </lineage>
</organism>
<evidence type="ECO:0000256" key="2">
    <source>
        <dbReference type="ARBA" id="ARBA00022729"/>
    </source>
</evidence>
<dbReference type="Pfam" id="PF00251">
    <property type="entry name" value="Glyco_hydro_32N"/>
    <property type="match status" value="1"/>
</dbReference>
<dbReference type="EMBL" id="JBFXLU010000032">
    <property type="protein sequence ID" value="KAL2851081.1"/>
    <property type="molecule type" value="Genomic_DNA"/>
</dbReference>
<evidence type="ECO:0000256" key="1">
    <source>
        <dbReference type="ARBA" id="ARBA00009902"/>
    </source>
</evidence>
<dbReference type="InterPro" id="IPR023296">
    <property type="entry name" value="Glyco_hydro_beta-prop_sf"/>
</dbReference>
<name>A0ABR4KFU6_9EURO</name>
<dbReference type="Proteomes" id="UP001610446">
    <property type="component" value="Unassembled WGS sequence"/>
</dbReference>